<dbReference type="NCBIfam" id="TIGR01145">
    <property type="entry name" value="ATP_synt_delta"/>
    <property type="match status" value="1"/>
</dbReference>
<name>A0ABT5TU80_9MICO</name>
<protein>
    <recommendedName>
        <fullName evidence="8">ATP synthase subunit delta</fullName>
    </recommendedName>
    <alternativeName>
        <fullName evidence="8">ATP synthase F(1) sector subunit delta</fullName>
    </alternativeName>
    <alternativeName>
        <fullName evidence="8">F-type ATPase subunit delta</fullName>
        <shortName evidence="8">F-ATPase subunit delta</shortName>
    </alternativeName>
</protein>
<keyword evidence="2 8" id="KW-0813">Transport</keyword>
<feature type="coiled-coil region" evidence="9">
    <location>
        <begin position="117"/>
        <end position="147"/>
    </location>
</feature>
<dbReference type="Proteomes" id="UP001165561">
    <property type="component" value="Unassembled WGS sequence"/>
</dbReference>
<dbReference type="InterPro" id="IPR020781">
    <property type="entry name" value="ATPase_OSCP/d_CS"/>
</dbReference>
<evidence type="ECO:0000256" key="4">
    <source>
        <dbReference type="ARBA" id="ARBA00023065"/>
    </source>
</evidence>
<keyword evidence="9" id="KW-0175">Coiled coil</keyword>
<dbReference type="InterPro" id="IPR026015">
    <property type="entry name" value="ATP_synth_OSCP/delta_N_sf"/>
</dbReference>
<evidence type="ECO:0000256" key="9">
    <source>
        <dbReference type="SAM" id="Coils"/>
    </source>
</evidence>
<dbReference type="PROSITE" id="PS00389">
    <property type="entry name" value="ATPASE_DELTA"/>
    <property type="match status" value="1"/>
</dbReference>
<comment type="function">
    <text evidence="8">This protein is part of the stalk that links CF(0) to CF(1). It either transmits conformational changes from CF(0) to CF(1) or is implicated in proton conduction.</text>
</comment>
<dbReference type="PRINTS" id="PR00125">
    <property type="entry name" value="ATPASEDELTA"/>
</dbReference>
<dbReference type="Gene3D" id="1.10.520.20">
    <property type="entry name" value="N-terminal domain of the delta subunit of the F1F0-ATP synthase"/>
    <property type="match status" value="1"/>
</dbReference>
<evidence type="ECO:0000256" key="8">
    <source>
        <dbReference type="HAMAP-Rule" id="MF_01416"/>
    </source>
</evidence>
<evidence type="ECO:0000256" key="5">
    <source>
        <dbReference type="ARBA" id="ARBA00023136"/>
    </source>
</evidence>
<reference evidence="10" key="1">
    <citation type="submission" date="2023-02" db="EMBL/GenBank/DDBJ databases">
        <title>Georgenia sp.10Sc9-8, isolated from a soil sample collected from the Taklamakan desert.</title>
        <authorList>
            <person name="Liu S."/>
        </authorList>
    </citation>
    <scope>NUCLEOTIDE SEQUENCE</scope>
    <source>
        <strain evidence="10">10Sc9-8</strain>
    </source>
</reference>
<keyword evidence="7 8" id="KW-0066">ATP synthesis</keyword>
<comment type="subcellular location">
    <subcellularLocation>
        <location evidence="8">Cell membrane</location>
        <topology evidence="8">Peripheral membrane protein</topology>
    </subcellularLocation>
    <subcellularLocation>
        <location evidence="1">Membrane</location>
    </subcellularLocation>
</comment>
<keyword evidence="5 8" id="KW-0472">Membrane</keyword>
<dbReference type="EMBL" id="JARACI010000527">
    <property type="protein sequence ID" value="MDD9205512.1"/>
    <property type="molecule type" value="Genomic_DNA"/>
</dbReference>
<comment type="similarity">
    <text evidence="8">Belongs to the ATPase delta chain family.</text>
</comment>
<dbReference type="PANTHER" id="PTHR11910">
    <property type="entry name" value="ATP SYNTHASE DELTA CHAIN"/>
    <property type="match status" value="1"/>
</dbReference>
<evidence type="ECO:0000256" key="3">
    <source>
        <dbReference type="ARBA" id="ARBA00022781"/>
    </source>
</evidence>
<keyword evidence="3 8" id="KW-0375">Hydrogen ion transport</keyword>
<organism evidence="10 11">
    <name type="scientific">Georgenia halotolerans</name>
    <dbReference type="NCBI Taxonomy" id="3028317"/>
    <lineage>
        <taxon>Bacteria</taxon>
        <taxon>Bacillati</taxon>
        <taxon>Actinomycetota</taxon>
        <taxon>Actinomycetes</taxon>
        <taxon>Micrococcales</taxon>
        <taxon>Bogoriellaceae</taxon>
        <taxon>Georgenia</taxon>
    </lineage>
</organism>
<sequence>MRASSQSTFEAAQERWEPVLLEAGERARAFGEQLFGVADLLDRSAGLRRSLTDSARPGQDKAALVDRLLAGKVDPAVVDLLGGLARGRWSDEDEFVESVNRLAVDAVLAAAQNAGRLDRLQDEVFRLERLLASNRELRRALAQQEATAERRGALVDQLVQDKVTPETQVLMHRVVTRAGRVAVGSGLHEVAELAAARRDRLVATVTAAVPLSRQQIDRLRTTLERAYGQQLQVNVGVEPSLLGGLRVHVGDEVIDGSVLARLEDARRRMAG</sequence>
<dbReference type="HAMAP" id="MF_01416">
    <property type="entry name" value="ATP_synth_delta_bact"/>
    <property type="match status" value="1"/>
</dbReference>
<dbReference type="NCBIfam" id="NF009967">
    <property type="entry name" value="PRK13430.1"/>
    <property type="match status" value="1"/>
</dbReference>
<proteinExistence type="inferred from homology"/>
<accession>A0ABT5TU80</accession>
<dbReference type="Pfam" id="PF00213">
    <property type="entry name" value="OSCP"/>
    <property type="match status" value="1"/>
</dbReference>
<evidence type="ECO:0000256" key="1">
    <source>
        <dbReference type="ARBA" id="ARBA00004370"/>
    </source>
</evidence>
<keyword evidence="11" id="KW-1185">Reference proteome</keyword>
<keyword evidence="6 8" id="KW-0139">CF(1)</keyword>
<dbReference type="InterPro" id="IPR000711">
    <property type="entry name" value="ATPase_OSCP/dsu"/>
</dbReference>
<keyword evidence="4 8" id="KW-0406">Ion transport</keyword>
<comment type="caution">
    <text evidence="10">The sequence shown here is derived from an EMBL/GenBank/DDBJ whole genome shotgun (WGS) entry which is preliminary data.</text>
</comment>
<comment type="function">
    <text evidence="8">F(1)F(0) ATP synthase produces ATP from ADP in the presence of a proton or sodium gradient. F-type ATPases consist of two structural domains, F(1) containing the extramembraneous catalytic core and F(0) containing the membrane proton channel, linked together by a central stalk and a peripheral stalk. During catalysis, ATP synthesis in the catalytic domain of F(1) is coupled via a rotary mechanism of the central stalk subunits to proton translocation.</text>
</comment>
<gene>
    <name evidence="8" type="primary">atpH</name>
    <name evidence="10" type="ORF">PU560_03390</name>
</gene>
<evidence type="ECO:0000313" key="10">
    <source>
        <dbReference type="EMBL" id="MDD9205512.1"/>
    </source>
</evidence>
<keyword evidence="8" id="KW-1003">Cell membrane</keyword>
<evidence type="ECO:0000256" key="6">
    <source>
        <dbReference type="ARBA" id="ARBA00023196"/>
    </source>
</evidence>
<evidence type="ECO:0000313" key="11">
    <source>
        <dbReference type="Proteomes" id="UP001165561"/>
    </source>
</evidence>
<evidence type="ECO:0000256" key="2">
    <source>
        <dbReference type="ARBA" id="ARBA00022448"/>
    </source>
</evidence>
<evidence type="ECO:0000256" key="7">
    <source>
        <dbReference type="ARBA" id="ARBA00023310"/>
    </source>
</evidence>